<protein>
    <submittedName>
        <fullName evidence="1">Uncharacterized protein</fullName>
    </submittedName>
</protein>
<sequence length="35" mass="4155">MIYVKLNSIYFIVSPLLTMNREGVINNSDYKNKIY</sequence>
<dbReference type="AlphaFoldDB" id="A0A379GE42"/>
<proteinExistence type="predicted"/>
<evidence type="ECO:0000313" key="2">
    <source>
        <dbReference type="Proteomes" id="UP000254191"/>
    </source>
</evidence>
<accession>A0A379GE42</accession>
<dbReference type="EMBL" id="UGTS01000006">
    <property type="protein sequence ID" value="SUC39288.1"/>
    <property type="molecule type" value="Genomic_DNA"/>
</dbReference>
<organism evidence="1 2">
    <name type="scientific">Proteus mirabilis</name>
    <dbReference type="NCBI Taxonomy" id="584"/>
    <lineage>
        <taxon>Bacteria</taxon>
        <taxon>Pseudomonadati</taxon>
        <taxon>Pseudomonadota</taxon>
        <taxon>Gammaproteobacteria</taxon>
        <taxon>Enterobacterales</taxon>
        <taxon>Morganellaceae</taxon>
        <taxon>Proteus</taxon>
    </lineage>
</organism>
<dbReference type="Proteomes" id="UP000254191">
    <property type="component" value="Unassembled WGS sequence"/>
</dbReference>
<name>A0A379GE42_PROMI</name>
<reference evidence="1 2" key="1">
    <citation type="submission" date="2018-06" db="EMBL/GenBank/DDBJ databases">
        <authorList>
            <consortium name="Pathogen Informatics"/>
            <person name="Doyle S."/>
        </authorList>
    </citation>
    <scope>NUCLEOTIDE SEQUENCE [LARGE SCALE GENOMIC DNA]</scope>
    <source>
        <strain evidence="1 2">NCTC11938</strain>
    </source>
</reference>
<evidence type="ECO:0000313" key="1">
    <source>
        <dbReference type="EMBL" id="SUC39288.1"/>
    </source>
</evidence>
<gene>
    <name evidence="1" type="ORF">NCTC11938_03574</name>
</gene>